<feature type="region of interest" description="Disordered" evidence="1">
    <location>
        <begin position="282"/>
        <end position="304"/>
    </location>
</feature>
<feature type="compositionally biased region" description="Basic and acidic residues" evidence="1">
    <location>
        <begin position="724"/>
        <end position="733"/>
    </location>
</feature>
<feature type="compositionally biased region" description="Basic and acidic residues" evidence="1">
    <location>
        <begin position="1424"/>
        <end position="1437"/>
    </location>
</feature>
<reference evidence="2 3" key="1">
    <citation type="submission" date="2019-01" db="EMBL/GenBank/DDBJ databases">
        <title>Nuclear Genome Assembly of the Microalgal Biofuel strain Nannochloropsis salina CCMP1776.</title>
        <authorList>
            <person name="Hovde B."/>
        </authorList>
    </citation>
    <scope>NUCLEOTIDE SEQUENCE [LARGE SCALE GENOMIC DNA]</scope>
    <source>
        <strain evidence="2 3">CCMP1776</strain>
    </source>
</reference>
<feature type="region of interest" description="Disordered" evidence="1">
    <location>
        <begin position="671"/>
        <end position="742"/>
    </location>
</feature>
<feature type="compositionally biased region" description="Low complexity" evidence="1">
    <location>
        <begin position="1723"/>
        <end position="1739"/>
    </location>
</feature>
<feature type="compositionally biased region" description="Low complexity" evidence="1">
    <location>
        <begin position="1768"/>
        <end position="1784"/>
    </location>
</feature>
<feature type="compositionally biased region" description="Basic and acidic residues" evidence="1">
    <location>
        <begin position="847"/>
        <end position="878"/>
    </location>
</feature>
<evidence type="ECO:0000313" key="2">
    <source>
        <dbReference type="EMBL" id="TFJ82028.1"/>
    </source>
</evidence>
<feature type="region of interest" description="Disordered" evidence="1">
    <location>
        <begin position="1267"/>
        <end position="1459"/>
    </location>
</feature>
<accession>A0A4D9D072</accession>
<feature type="compositionally biased region" description="Polar residues" evidence="1">
    <location>
        <begin position="1283"/>
        <end position="1292"/>
    </location>
</feature>
<dbReference type="Proteomes" id="UP000355283">
    <property type="component" value="Unassembled WGS sequence"/>
</dbReference>
<dbReference type="SUPFAM" id="SSF82185">
    <property type="entry name" value="Histone H3 K4-specific methyltransferase SET7/9 N-terminal domain"/>
    <property type="match status" value="1"/>
</dbReference>
<keyword evidence="3" id="KW-1185">Reference proteome</keyword>
<feature type="region of interest" description="Disordered" evidence="1">
    <location>
        <begin position="1626"/>
        <end position="1672"/>
    </location>
</feature>
<protein>
    <submittedName>
        <fullName evidence="2">Uncharacterized protein</fullName>
    </submittedName>
</protein>
<feature type="compositionally biased region" description="Basic and acidic residues" evidence="1">
    <location>
        <begin position="1593"/>
        <end position="1606"/>
    </location>
</feature>
<name>A0A4D9D072_9STRA</name>
<organism evidence="2 3">
    <name type="scientific">Nannochloropsis salina CCMP1776</name>
    <dbReference type="NCBI Taxonomy" id="1027361"/>
    <lineage>
        <taxon>Eukaryota</taxon>
        <taxon>Sar</taxon>
        <taxon>Stramenopiles</taxon>
        <taxon>Ochrophyta</taxon>
        <taxon>Eustigmatophyceae</taxon>
        <taxon>Eustigmatales</taxon>
        <taxon>Monodopsidaceae</taxon>
        <taxon>Microchloropsis</taxon>
        <taxon>Microchloropsis salina</taxon>
    </lineage>
</organism>
<dbReference type="PANTHER" id="PTHR23084">
    <property type="entry name" value="PHOSPHATIDYLINOSITOL-4-PHOSPHATE 5-KINASE RELATED"/>
    <property type="match status" value="1"/>
</dbReference>
<feature type="compositionally biased region" description="Low complexity" evidence="1">
    <location>
        <begin position="1366"/>
        <end position="1376"/>
    </location>
</feature>
<feature type="region of interest" description="Disordered" evidence="1">
    <location>
        <begin position="805"/>
        <end position="878"/>
    </location>
</feature>
<dbReference type="EMBL" id="SDOX01000121">
    <property type="protein sequence ID" value="TFJ82028.1"/>
    <property type="molecule type" value="Genomic_DNA"/>
</dbReference>
<proteinExistence type="predicted"/>
<comment type="caution">
    <text evidence="2">The sequence shown here is derived from an EMBL/GenBank/DDBJ whole genome shotgun (WGS) entry which is preliminary data.</text>
</comment>
<feature type="compositionally biased region" description="Polar residues" evidence="1">
    <location>
        <begin position="833"/>
        <end position="845"/>
    </location>
</feature>
<feature type="region of interest" description="Disordered" evidence="1">
    <location>
        <begin position="1721"/>
        <end position="1792"/>
    </location>
</feature>
<feature type="compositionally biased region" description="Basic and acidic residues" evidence="1">
    <location>
        <begin position="1350"/>
        <end position="1361"/>
    </location>
</feature>
<dbReference type="PANTHER" id="PTHR23084:SF263">
    <property type="entry name" value="MORN REPEAT-CONTAINING PROTEIN 1"/>
    <property type="match status" value="1"/>
</dbReference>
<evidence type="ECO:0000256" key="1">
    <source>
        <dbReference type="SAM" id="MobiDB-lite"/>
    </source>
</evidence>
<feature type="compositionally biased region" description="Low complexity" evidence="1">
    <location>
        <begin position="1293"/>
        <end position="1304"/>
    </location>
</feature>
<feature type="compositionally biased region" description="Low complexity" evidence="1">
    <location>
        <begin position="1647"/>
        <end position="1665"/>
    </location>
</feature>
<sequence>MAEGQMHGFGRVESESFTYVGFWERGVYHGPGLLLDHEEKARAEGMFVTGVLEDGASTSFLVDKMGRRDAMGNLCGRGLKVLRDGSLTGEQHEQEGPSQWCRVMQGEFRGDLLEGRGSVWLCHARKGALNVASSVKMEGTPEAPVSTGVSVAPPAVMPSYECKSTYSPAPITLSCSSPEDNSRISCHEPADCSHAPVGGLGGHYETDLRLEAHFEKGIPVFGRAYFSDGRAYIGRLERRERRQGIGLTVTRAGKAVLARRELDQQIGPSVVFDFAARTYRHTDVPTGGPGGEEPTVKMSSEEAGDGQDACNLPSLWSQEGVLSLLEEGMHDPARAWRSLKAFSEALRDEQVRLLNEHPPKVRVGPYVTKLTVEEAAGAPAPVLASLYRGEKDQAGRRHGEGVGMMLSSGDIFKGAWVHDEPEGKGIWLSLSHRDVFEGEIGRGGEVWKAGRWCLLHGWRVEAKTFLQPRIPDGFVKVHAPMPYATTEQHWRQDQPQRTVIEAFYRVRGVGVGALAKRDDMDVRITSGPEKGRRTFRGRVYPSLATSSLFEVPRPRNGLEHRQAEHGSMYELVYDEDGQMIENRIAILRQADGGTKFGGEFMDIMSNAPLDYHKNHVKQQSVRAEKEWPGKLLEPFEMHYTGAVGAAHATGGTNGVVTGKEPVDDFQSKVQQAAESFPAGSTVEADDASAGKMHIPPSHTAAPNISSTFLSTPKAIIEPPPLLPNKEKQKEQRQPPKLRKVQIQDSIDQTQAALGRADPAQKARLTQFLPKLVRHTSKANERIAAAQQEASSRVVAREQRLQQQRIQQQAQARQQNQHQQATKQVSRTDEQCRQKSSISTFPSTTLLKEMHVSDCKEGPSEKGKGNDKDNYRRMEKRGDKNEKEKLGYLGNFPLTEGSLDGAIPRIDWRGKHTEIPSRQKQKCVAVQNPSSVAPSSCDFPPLGKSLWPSLGVLGADTSQATAVSGDEEKQQQQQQCQNEMTWNQIVIASTGGNANPVHKKNIQGNGGRPPPGLSPSEVLCIVEAGWQAAHVRILFRNDNPEVKAVKYRVSVQRTERAFSGSKDHKTVESARAEIPIAGLQNHVKYSFAPSIRLHFRQYTWQVQGSVVRTSPPGPVKERPKDIRQPFMRRINGKGELLPNDDDGYWQWARYVLGHELTSKLPALKAYALKAHVHEGEGILGLQLDVAKELFPHAQSLLMWVHPATEPGLVSSGKHVTQPFAEGQPLQATVSGLQNGSKYHVAFRLAMIDATYPPESGIIILPGTPHVVDEKGAKGEADKSKKDQQSILSSNQPRSSFISSVSQSSSLETIENHKFREERPIFKTGPMVTTVGSCARGITRPEPQVTGRNRVKQSEDRELEDPCHNPASSSLPSLGSPSCTGISTCQSAPPPLGLQGSKSDTEAEEESSTTLPHLRLPSPLLWPADESNKVGEGTDKETSHIPCGPPIETEKTLPSDGKAPSSLALSYPKGLQGMDNDKGADDTLLADLNELVDMTRFSSLVFCQDSAGTETDRTWNEHQEARRGKSGAVCEDAEESDQVTLFRRQVDADPEYTGTLKGAAVGRQPGQPRFFGLHSMINTPFSVENLIGAAIPPKVDSKRGMESHEDSGAHSGLYSLRGEGAADATTPFWTLPTSLFPKPENGPPPAKASNSFTTGSSTSSASSSGDSSPEELNHGNKAVMTTIPQPASFTCACPPVSPLASSMLPHALPYDWQMKKQLGQDHNNYQQQQYKQRQHQQQQQYPGYNSPEKLKTDSDPVASGFGPSQARYPLTASSSSASPSRLQPTSILRPSPVNLNPHNFLTKAPLDIILHMKIAPPLKRMHKSLLLVALAAVVT</sequence>
<feature type="compositionally biased region" description="Basic and acidic residues" evidence="1">
    <location>
        <begin position="1308"/>
        <end position="1319"/>
    </location>
</feature>
<feature type="compositionally biased region" description="Low complexity" evidence="1">
    <location>
        <begin position="805"/>
        <end position="823"/>
    </location>
</feature>
<feature type="region of interest" description="Disordered" evidence="1">
    <location>
        <begin position="1592"/>
        <end position="1613"/>
    </location>
</feature>
<evidence type="ECO:0000313" key="3">
    <source>
        <dbReference type="Proteomes" id="UP000355283"/>
    </source>
</evidence>
<feature type="compositionally biased region" description="Basic and acidic residues" evidence="1">
    <location>
        <begin position="1267"/>
        <end position="1282"/>
    </location>
</feature>
<gene>
    <name evidence="2" type="ORF">NSK_006696</name>
</gene>
<feature type="compositionally biased region" description="Polar residues" evidence="1">
    <location>
        <begin position="700"/>
        <end position="710"/>
    </location>
</feature>